<reference evidence="3 4" key="1">
    <citation type="journal article" date="2022" name="bioRxiv">
        <title>Genomics of Preaxostyla Flagellates Illuminates Evolutionary Transitions and the Path Towards Mitochondrial Loss.</title>
        <authorList>
            <person name="Novak L.V.F."/>
            <person name="Treitli S.C."/>
            <person name="Pyrih J."/>
            <person name="Halakuc P."/>
            <person name="Pipaliya S.V."/>
            <person name="Vacek V."/>
            <person name="Brzon O."/>
            <person name="Soukal P."/>
            <person name="Eme L."/>
            <person name="Dacks J.B."/>
            <person name="Karnkowska A."/>
            <person name="Elias M."/>
            <person name="Hampl V."/>
        </authorList>
    </citation>
    <scope>NUCLEOTIDE SEQUENCE [LARGE SCALE GENOMIC DNA]</scope>
    <source>
        <strain evidence="3">NAU3</strain>
        <tissue evidence="3">Gut</tissue>
    </source>
</reference>
<dbReference type="Proteomes" id="UP001281761">
    <property type="component" value="Unassembled WGS sequence"/>
</dbReference>
<proteinExistence type="predicted"/>
<feature type="region of interest" description="Disordered" evidence="2">
    <location>
        <begin position="254"/>
        <end position="274"/>
    </location>
</feature>
<name>A0ABQ9XFE8_9EUKA</name>
<keyword evidence="4" id="KW-1185">Reference proteome</keyword>
<feature type="region of interest" description="Disordered" evidence="2">
    <location>
        <begin position="1"/>
        <end position="32"/>
    </location>
</feature>
<feature type="compositionally biased region" description="Basic and acidic residues" evidence="2">
    <location>
        <begin position="1022"/>
        <end position="1070"/>
    </location>
</feature>
<dbReference type="EMBL" id="JARBJD010000166">
    <property type="protein sequence ID" value="KAK2948925.1"/>
    <property type="molecule type" value="Genomic_DNA"/>
</dbReference>
<feature type="region of interest" description="Disordered" evidence="2">
    <location>
        <begin position="760"/>
        <end position="794"/>
    </location>
</feature>
<feature type="coiled-coil region" evidence="1">
    <location>
        <begin position="290"/>
        <end position="320"/>
    </location>
</feature>
<feature type="coiled-coil region" evidence="1">
    <location>
        <begin position="401"/>
        <end position="724"/>
    </location>
</feature>
<feature type="compositionally biased region" description="Basic and acidic residues" evidence="2">
    <location>
        <begin position="14"/>
        <end position="32"/>
    </location>
</feature>
<accession>A0ABQ9XFE8</accession>
<feature type="compositionally biased region" description="Polar residues" evidence="2">
    <location>
        <begin position="760"/>
        <end position="789"/>
    </location>
</feature>
<dbReference type="Gene3D" id="1.10.287.1490">
    <property type="match status" value="1"/>
</dbReference>
<evidence type="ECO:0000313" key="4">
    <source>
        <dbReference type="Proteomes" id="UP001281761"/>
    </source>
</evidence>
<sequence>MHQRTDQSDEVDLHEEHTLPHESLKDSETLPPELEHLEELLEEHENLRRKNDECMDYIGDLQRALDSAAEQLELGQKSGHLLLQFEQTKEELERISKQNQFLTETLEDLDGQRQLLVETLDTTEMNLKMTRVAVNERDKTIKQFENQINQFKEEKKMLTKTSHMNTPTHKSSLGDMDSSATQISSAFLETTLRKNDDLTQQLTLQMKANESIRRDNQNLLSENENLHTRVQELMSQVQEQSSLFETFHRFENSAAGSTTLQTGQNEQKMRENSDENDDIRIEVVHEQEDEQRTTELRARLEEEIEKREEAERKAAASIKRSNEQSRLVAFLRHELEKERMIKSDPDSLSQYLNDLENDRTALTEQVEQLSHALGMERQVNNTHGEENTHLTQHTTELTRSLEEQTKAIDTLSKDASTTKAELQAVQVENLSLREKLSDTQDQLTRTLELLTNARQTAEKTVEEKNILINSLNTHIDELIEENHGLKGETEGYHMKDEEERATFDSLQTQIAELKNQVADLNNQLAQVKEERDRSAEQYAKREEEVASALSEYDDLKTRIECFDDLERVISESKLKAEKDAQEKELRLNTVMDEMVSLHKELNEAHAEIEQLNQTLLAKEKAHTTETRLLLKELKDVTDKHERAVEQYRADLDGTRLSVHEKEKELIMKENDIQRQLEETQRRMKDEMAERDRDLAIAMMDLEQTRREREELADELREIEEGEREAYDMLDFDTIDQQSNLSPSRQDQTFVSAHNLNRTLPLSDRSASSHPVLTPARTLNSVASTRSDSMTPRRERAKQAVLEKKRLEEELNEALKAKEQLEKTVKETIEETEKVRTAQKVEQATESILKKGMKEEMSTLRKELDNLRQKLTDQNSLINTLKDEKNNSEVKLEDLHQSLTKIQDEKQQFSDHCDQLLKAQLELTKKRSDINRELSDMRAEKRQLEVDNSHLSRQVRTLEEELDQTHTELISVATRHSPKKASLLSEEEQLLIQQQQEIRDATREADEAKREARSHRLAMIGEQSRHEIALLRSQRKEAEIERHKRQTQESEEEVKKREQTIQRLQQEKTLLEDTMGDLSDELGRDSRKHNVDMKQLQFTQTAPLSYDRTELSPPRSHRLTTHHTSPTTDFHQPVYHGSPYYSPQPSSGGLRVPSESAPPPSSPGVSSPIQRSNSSPKKKVAFVEEVQEQTRRKPASGYMGAGSLQAQNSREKGSVHKTPIQERLASVLRTTPKPGDLNLTFRNSLDTPNPHTRSSNATQSLAIAQNG</sequence>
<protein>
    <submittedName>
        <fullName evidence="3">Uncharacterized protein</fullName>
    </submittedName>
</protein>
<gene>
    <name evidence="3" type="ORF">BLNAU_16143</name>
</gene>
<feature type="region of interest" description="Disordered" evidence="2">
    <location>
        <begin position="995"/>
        <end position="1266"/>
    </location>
</feature>
<feature type="compositionally biased region" description="Basic and acidic residues" evidence="2">
    <location>
        <begin position="996"/>
        <end position="1010"/>
    </location>
</feature>
<feature type="compositionally biased region" description="Polar residues" evidence="2">
    <location>
        <begin position="254"/>
        <end position="266"/>
    </location>
</feature>
<feature type="compositionally biased region" description="Basic and acidic residues" evidence="2">
    <location>
        <begin position="1080"/>
        <end position="1091"/>
    </location>
</feature>
<comment type="caution">
    <text evidence="3">The sequence shown here is derived from an EMBL/GenBank/DDBJ whole genome shotgun (WGS) entry which is preliminary data.</text>
</comment>
<feature type="coiled-coil region" evidence="1">
    <location>
        <begin position="209"/>
        <end position="236"/>
    </location>
</feature>
<feature type="compositionally biased region" description="Low complexity" evidence="2">
    <location>
        <begin position="1134"/>
        <end position="1154"/>
    </location>
</feature>
<organism evidence="3 4">
    <name type="scientific">Blattamonas nauphoetae</name>
    <dbReference type="NCBI Taxonomy" id="2049346"/>
    <lineage>
        <taxon>Eukaryota</taxon>
        <taxon>Metamonada</taxon>
        <taxon>Preaxostyla</taxon>
        <taxon>Oxymonadida</taxon>
        <taxon>Blattamonas</taxon>
    </lineage>
</organism>
<feature type="compositionally biased region" description="Polar residues" evidence="2">
    <location>
        <begin position="1239"/>
        <end position="1266"/>
    </location>
</feature>
<evidence type="ECO:0000256" key="2">
    <source>
        <dbReference type="SAM" id="MobiDB-lite"/>
    </source>
</evidence>
<evidence type="ECO:0000256" key="1">
    <source>
        <dbReference type="SAM" id="Coils"/>
    </source>
</evidence>
<evidence type="ECO:0000313" key="3">
    <source>
        <dbReference type="EMBL" id="KAK2948925.1"/>
    </source>
</evidence>
<keyword evidence="1" id="KW-0175">Coiled coil</keyword>
<feature type="coiled-coil region" evidence="1">
    <location>
        <begin position="85"/>
        <end position="161"/>
    </location>
</feature>